<feature type="domain" description="Heterokaryon incompatibility" evidence="1">
    <location>
        <begin position="263"/>
        <end position="427"/>
    </location>
</feature>
<dbReference type="InParanoid" id="A0A0C3GKH6"/>
<name>A0A0C3GKH6_OIDMZ</name>
<protein>
    <recommendedName>
        <fullName evidence="1">Heterokaryon incompatibility domain-containing protein</fullName>
    </recommendedName>
</protein>
<dbReference type="InterPro" id="IPR010730">
    <property type="entry name" value="HET"/>
</dbReference>
<evidence type="ECO:0000313" key="2">
    <source>
        <dbReference type="EMBL" id="KIM96630.1"/>
    </source>
</evidence>
<dbReference type="EMBL" id="KN832884">
    <property type="protein sequence ID" value="KIM96630.1"/>
    <property type="molecule type" value="Genomic_DNA"/>
</dbReference>
<dbReference type="HOGENOM" id="CLU_738029_0_0_1"/>
<accession>A0A0C3GKH6</accession>
<dbReference type="PANTHER" id="PTHR33112">
    <property type="entry name" value="DOMAIN PROTEIN, PUTATIVE-RELATED"/>
    <property type="match status" value="1"/>
</dbReference>
<sequence>MQSLLSGFENATSGAQYAVNSTTYVGKMFTRIVGSSLRGRCIVCNNLSPEGHEKTFGRERGFFQSWDSEAIVAGRRQLADVPTLMIEDINVAEILMCREKKEDGKLKRQCGYCDILCIILDTLFPDWASRQDRVSDKINLMIQDRSPLVLSYRRRELNAALAYNRFDIEIYRPLDQTSPPTNDDRLLAWPSLGYAKENSDNAGSKHCFEFLEESFHECTMSHPLCARPDESFVPTRLLFIGSISGVSTVKLCDPVDTTESVKWAALSHCWGGEHPLSLTTSTIKQRKSGINIDELPATFRDAIQVARHLKIQYIWIDSLCIIQDSPVDWRIEAARMGNIYQNASIVIVAAPSPNPHTSFLGPRNSEWLSKAMRFSRKDGSEGKVRFRRRPTLASPLEQGGNEPPFTMSWATLKRIGPLYSRAWCFQETFLAKRALHFTPGAIIFE</sequence>
<evidence type="ECO:0000259" key="1">
    <source>
        <dbReference type="Pfam" id="PF06985"/>
    </source>
</evidence>
<gene>
    <name evidence="2" type="ORF">OIDMADRAFT_131811</name>
</gene>
<dbReference type="AlphaFoldDB" id="A0A0C3GKH6"/>
<reference evidence="3" key="2">
    <citation type="submission" date="2015-01" db="EMBL/GenBank/DDBJ databases">
        <title>Evolutionary Origins and Diversification of the Mycorrhizal Mutualists.</title>
        <authorList>
            <consortium name="DOE Joint Genome Institute"/>
            <consortium name="Mycorrhizal Genomics Consortium"/>
            <person name="Kohler A."/>
            <person name="Kuo A."/>
            <person name="Nagy L.G."/>
            <person name="Floudas D."/>
            <person name="Copeland A."/>
            <person name="Barry K.W."/>
            <person name="Cichocki N."/>
            <person name="Veneault-Fourrey C."/>
            <person name="LaButti K."/>
            <person name="Lindquist E.A."/>
            <person name="Lipzen A."/>
            <person name="Lundell T."/>
            <person name="Morin E."/>
            <person name="Murat C."/>
            <person name="Riley R."/>
            <person name="Ohm R."/>
            <person name="Sun H."/>
            <person name="Tunlid A."/>
            <person name="Henrissat B."/>
            <person name="Grigoriev I.V."/>
            <person name="Hibbett D.S."/>
            <person name="Martin F."/>
        </authorList>
    </citation>
    <scope>NUCLEOTIDE SEQUENCE [LARGE SCALE GENOMIC DNA]</scope>
    <source>
        <strain evidence="3">Zn</strain>
    </source>
</reference>
<reference evidence="2 3" key="1">
    <citation type="submission" date="2014-04" db="EMBL/GenBank/DDBJ databases">
        <authorList>
            <consortium name="DOE Joint Genome Institute"/>
            <person name="Kuo A."/>
            <person name="Martino E."/>
            <person name="Perotto S."/>
            <person name="Kohler A."/>
            <person name="Nagy L.G."/>
            <person name="Floudas D."/>
            <person name="Copeland A."/>
            <person name="Barry K.W."/>
            <person name="Cichocki N."/>
            <person name="Veneault-Fourrey C."/>
            <person name="LaButti K."/>
            <person name="Lindquist E.A."/>
            <person name="Lipzen A."/>
            <person name="Lundell T."/>
            <person name="Morin E."/>
            <person name="Murat C."/>
            <person name="Sun H."/>
            <person name="Tunlid A."/>
            <person name="Henrissat B."/>
            <person name="Grigoriev I.V."/>
            <person name="Hibbett D.S."/>
            <person name="Martin F."/>
            <person name="Nordberg H.P."/>
            <person name="Cantor M.N."/>
            <person name="Hua S.X."/>
        </authorList>
    </citation>
    <scope>NUCLEOTIDE SEQUENCE [LARGE SCALE GENOMIC DNA]</scope>
    <source>
        <strain evidence="2 3">Zn</strain>
    </source>
</reference>
<proteinExistence type="predicted"/>
<keyword evidence="3" id="KW-1185">Reference proteome</keyword>
<dbReference type="Pfam" id="PF06985">
    <property type="entry name" value="HET"/>
    <property type="match status" value="1"/>
</dbReference>
<evidence type="ECO:0000313" key="3">
    <source>
        <dbReference type="Proteomes" id="UP000054321"/>
    </source>
</evidence>
<dbReference type="Proteomes" id="UP000054321">
    <property type="component" value="Unassembled WGS sequence"/>
</dbReference>
<dbReference type="OrthoDB" id="3486565at2759"/>
<dbReference type="PANTHER" id="PTHR33112:SF16">
    <property type="entry name" value="HETEROKARYON INCOMPATIBILITY DOMAIN-CONTAINING PROTEIN"/>
    <property type="match status" value="1"/>
</dbReference>
<organism evidence="2 3">
    <name type="scientific">Oidiodendron maius (strain Zn)</name>
    <dbReference type="NCBI Taxonomy" id="913774"/>
    <lineage>
        <taxon>Eukaryota</taxon>
        <taxon>Fungi</taxon>
        <taxon>Dikarya</taxon>
        <taxon>Ascomycota</taxon>
        <taxon>Pezizomycotina</taxon>
        <taxon>Leotiomycetes</taxon>
        <taxon>Leotiomycetes incertae sedis</taxon>
        <taxon>Myxotrichaceae</taxon>
        <taxon>Oidiodendron</taxon>
    </lineage>
</organism>